<dbReference type="STRING" id="868864.Dester_1063"/>
<evidence type="ECO:0000313" key="2">
    <source>
        <dbReference type="Proteomes" id="UP000007102"/>
    </source>
</evidence>
<dbReference type="HOGENOM" id="CLU_2769151_0_0_0"/>
<dbReference type="Proteomes" id="UP000007102">
    <property type="component" value="Chromosome"/>
</dbReference>
<dbReference type="RefSeq" id="WP_013638652.1">
    <property type="nucleotide sequence ID" value="NC_015185.1"/>
</dbReference>
<dbReference type="KEGG" id="dte:Dester_1063"/>
<dbReference type="Gene3D" id="3.40.50.450">
    <property type="match status" value="1"/>
</dbReference>
<dbReference type="SUPFAM" id="SSF102405">
    <property type="entry name" value="MCP/YpsA-like"/>
    <property type="match status" value="1"/>
</dbReference>
<dbReference type="Pfam" id="PF18306">
    <property type="entry name" value="LDcluster4"/>
    <property type="match status" value="1"/>
</dbReference>
<evidence type="ECO:0008006" key="3">
    <source>
        <dbReference type="Google" id="ProtNLM"/>
    </source>
</evidence>
<dbReference type="OrthoDB" id="9794907at2"/>
<protein>
    <recommendedName>
        <fullName evidence="3">TIGR00725 family protein</fullName>
    </recommendedName>
</protein>
<organism evidence="1 2">
    <name type="scientific">Desulfurobacterium thermolithotrophum (strain DSM 11699 / BSA)</name>
    <dbReference type="NCBI Taxonomy" id="868864"/>
    <lineage>
        <taxon>Bacteria</taxon>
        <taxon>Pseudomonadati</taxon>
        <taxon>Aquificota</taxon>
        <taxon>Aquificia</taxon>
        <taxon>Desulfurobacteriales</taxon>
        <taxon>Desulfurobacteriaceae</taxon>
        <taxon>Desulfurobacterium</taxon>
    </lineage>
</organism>
<reference evidence="1 2" key="1">
    <citation type="journal article" date="2011" name="Stand. Genomic Sci.">
        <title>Complete genome sequence of the thermophilic sulfur-reducer Desulfurobacterium thermolithotrophum type strain (BSA(T)) from a deep-sea hydrothermal vent.</title>
        <authorList>
            <person name="Goker M."/>
            <person name="Daligault H."/>
            <person name="Mwirichia R."/>
            <person name="Lapidus A."/>
            <person name="Lucas S."/>
            <person name="Deshpande S."/>
            <person name="Pagani I."/>
            <person name="Tapia R."/>
            <person name="Cheng J.F."/>
            <person name="Goodwin L."/>
            <person name="Pitluck S."/>
            <person name="Liolios K."/>
            <person name="Ivanova N."/>
            <person name="Mavromatis K."/>
            <person name="Mikhailova N."/>
            <person name="Pati A."/>
            <person name="Chen A."/>
            <person name="Palaniappan K."/>
            <person name="Han C."/>
            <person name="Land M."/>
            <person name="Hauser L."/>
            <person name="Pan C."/>
            <person name="Brambilla E.M."/>
            <person name="Rohde M."/>
            <person name="Spring S."/>
            <person name="Sikorski J."/>
            <person name="Wirth R."/>
            <person name="Detter J.C."/>
            <person name="Woyke T."/>
            <person name="Bristow J."/>
            <person name="Eisen J.A."/>
            <person name="Markowitz V."/>
            <person name="Hugenholtz P."/>
            <person name="Kyrpides N.C."/>
            <person name="Klenk H.P."/>
        </authorList>
    </citation>
    <scope>NUCLEOTIDE SEQUENCE [LARGE SCALE GENOMIC DNA]</scope>
    <source>
        <strain evidence="2">DSM 11699 / BSA</strain>
    </source>
</reference>
<reference evidence="2" key="2">
    <citation type="submission" date="2011-02" db="EMBL/GenBank/DDBJ databases">
        <title>The complete genome of Desulfurobacterium thermolithotrophum DSM 11699.</title>
        <authorList>
            <consortium name="US DOE Joint Genome Institute (JGI-PGF)"/>
            <person name="Lucas S."/>
            <person name="Copeland A."/>
            <person name="Lapidus A."/>
            <person name="Bruce D."/>
            <person name="Goodwin L."/>
            <person name="Pitluck S."/>
            <person name="Kyrpides N."/>
            <person name="Mavromatis K."/>
            <person name="Pagani I."/>
            <person name="Ivanova N."/>
            <person name="Mikhailova N."/>
            <person name="Daligault H."/>
            <person name="Detter J.C."/>
            <person name="Tapia R."/>
            <person name="Han C."/>
            <person name="Land M."/>
            <person name="Hauser L."/>
            <person name="Markowitz V."/>
            <person name="Cheng J.-F."/>
            <person name="Hugenholtz P."/>
            <person name="Woyke T."/>
            <person name="Wu D."/>
            <person name="Spring S."/>
            <person name="Brambilla E."/>
            <person name="Klenk H.-P."/>
            <person name="Eisen J.A."/>
        </authorList>
    </citation>
    <scope>NUCLEOTIDE SEQUENCE [LARGE SCALE GENOMIC DNA]</scope>
    <source>
        <strain evidence="2">DSM 11699 / BSA</strain>
    </source>
</reference>
<dbReference type="PANTHER" id="PTHR43393">
    <property type="entry name" value="CYTOKININ RIBOSIDE 5'-MONOPHOSPHATE PHOSPHORIBOHYDROLASE"/>
    <property type="match status" value="1"/>
</dbReference>
<dbReference type="EMBL" id="CP002543">
    <property type="protein sequence ID" value="ADY73700.1"/>
    <property type="molecule type" value="Genomic_DNA"/>
</dbReference>
<name>F0S019_DESTD</name>
<dbReference type="InParanoid" id="F0S019"/>
<dbReference type="InterPro" id="IPR052341">
    <property type="entry name" value="LOG_family_nucleotidases"/>
</dbReference>
<sequence length="69" mass="7216">MIRSISLIGDGCVQEGSELYKVAEEIGYLVAKRGYVLICGGLFGVMEAGAKGAKKAGGLTIGILPEYNH</sequence>
<gene>
    <name evidence="1" type="ordered locus">Dester_1063</name>
</gene>
<dbReference type="AlphaFoldDB" id="F0S019"/>
<dbReference type="InterPro" id="IPR041164">
    <property type="entry name" value="LDcluster4"/>
</dbReference>
<proteinExistence type="predicted"/>
<evidence type="ECO:0000313" key="1">
    <source>
        <dbReference type="EMBL" id="ADY73700.1"/>
    </source>
</evidence>
<dbReference type="GO" id="GO:0005829">
    <property type="term" value="C:cytosol"/>
    <property type="evidence" value="ECO:0007669"/>
    <property type="project" value="TreeGrafter"/>
</dbReference>
<accession>F0S019</accession>
<dbReference type="eggNOG" id="COG1611">
    <property type="taxonomic scope" value="Bacteria"/>
</dbReference>
<dbReference type="PANTHER" id="PTHR43393:SF3">
    <property type="entry name" value="LYSINE DECARBOXYLASE-LIKE PROTEIN"/>
    <property type="match status" value="1"/>
</dbReference>
<keyword evidence="2" id="KW-1185">Reference proteome</keyword>